<name>A0A511N758_DEIC1</name>
<keyword evidence="2" id="KW-1185">Reference proteome</keyword>
<organism evidence="1 2">
    <name type="scientific">Deinococcus cellulosilyticus (strain DSM 18568 / NBRC 106333 / KACC 11606 / 5516J-15)</name>
    <dbReference type="NCBI Taxonomy" id="1223518"/>
    <lineage>
        <taxon>Bacteria</taxon>
        <taxon>Thermotogati</taxon>
        <taxon>Deinococcota</taxon>
        <taxon>Deinococci</taxon>
        <taxon>Deinococcales</taxon>
        <taxon>Deinococcaceae</taxon>
        <taxon>Deinococcus</taxon>
    </lineage>
</organism>
<evidence type="ECO:0000313" key="1">
    <source>
        <dbReference type="EMBL" id="GEM48673.1"/>
    </source>
</evidence>
<evidence type="ECO:0000313" key="2">
    <source>
        <dbReference type="Proteomes" id="UP000321306"/>
    </source>
</evidence>
<dbReference type="EMBL" id="BJXB01000023">
    <property type="protein sequence ID" value="GEM48673.1"/>
    <property type="molecule type" value="Genomic_DNA"/>
</dbReference>
<sequence length="223" mass="25962">MHPMESLFALQDTLRIYAVWRFGDEGGDAERRRHPRFVAVIEDAQKFQLYQGQAAELQQELQERQMSVRWVPTFFDEVWSHATVTLTQAFRAKRFHDGVVRLALPRVPVGDWSTQLAQWQTKLQEMPAELRVKTLEIEHKELEGDVYPVLQCTFRHPVTVRWESGGSYSLYAVSEAGVQHKDVKVGAVVVRGLQNPVLENLPRKERSDKKPLLFTFCRHQFYL</sequence>
<protein>
    <submittedName>
        <fullName evidence="1">Uncharacterized protein</fullName>
    </submittedName>
</protein>
<proteinExistence type="predicted"/>
<dbReference type="OrthoDB" id="77448at2"/>
<dbReference type="Proteomes" id="UP000321306">
    <property type="component" value="Unassembled WGS sequence"/>
</dbReference>
<comment type="caution">
    <text evidence="1">The sequence shown here is derived from an EMBL/GenBank/DDBJ whole genome shotgun (WGS) entry which is preliminary data.</text>
</comment>
<gene>
    <name evidence="1" type="ORF">DC3_43080</name>
</gene>
<reference evidence="1 2" key="1">
    <citation type="submission" date="2019-07" db="EMBL/GenBank/DDBJ databases">
        <title>Whole genome shotgun sequence of Deinococcus cellulosilyticus NBRC 106333.</title>
        <authorList>
            <person name="Hosoyama A."/>
            <person name="Uohara A."/>
            <person name="Ohji S."/>
            <person name="Ichikawa N."/>
        </authorList>
    </citation>
    <scope>NUCLEOTIDE SEQUENCE [LARGE SCALE GENOMIC DNA]</scope>
    <source>
        <strain evidence="1 2">NBRC 106333</strain>
    </source>
</reference>
<dbReference type="AlphaFoldDB" id="A0A511N758"/>
<accession>A0A511N758</accession>
<dbReference type="RefSeq" id="WP_146887945.1">
    <property type="nucleotide sequence ID" value="NZ_BJXB01000023.1"/>
</dbReference>